<sequence length="446" mass="51833">MIKVEGIKTVILVFLIGVSMVLTFLVWNYEGTFDETSNQDAQPATLNGEEQTKDDVIYPNRLIYQIGDDNAVGFEEKSLEREIFQTIQDWSLYNFEQREQGSYDEYAYRKLKMTFPTALPSSVINDLFQLENPVIFERFFDRIVIFIDENRDQHHIVFKSSNDSGPDIVANIQNTQKAIDYLEEKRTDNANKLISYRQVEGAQEQDIYIPSNPELKGRKFRYRTVDYDSNEFLNILFYNPAIVSHANTPNGEEVYSDDHRELMIDGYYMEFSKFSLSQNNQGSNNDDTDDQGSQLITNTINHMNKHKGWFVGQGIQYQLYNLSVPGHSVDYRMVYNQHPIFSSKNLAHIYLHMDGQEVLSYHRSLVQLTYSYDRASTPLMTAQELIRSIEASETYSFDQIVDIQVGYQMSQEGEQVYDLIPTWSIRTYSGWEIVDENTFTEQGGNQ</sequence>
<dbReference type="AlphaFoldDB" id="N4W6V6"/>
<keyword evidence="1" id="KW-0812">Transmembrane</keyword>
<dbReference type="PATRIC" id="fig|1308866.3.peg.2682"/>
<dbReference type="Gene3D" id="3.30.310.160">
    <property type="entry name" value="YycH protein, domain 2"/>
    <property type="match status" value="1"/>
</dbReference>
<dbReference type="EMBL" id="APML01000067">
    <property type="protein sequence ID" value="ENH95953.1"/>
    <property type="molecule type" value="Genomic_DNA"/>
</dbReference>
<dbReference type="Proteomes" id="UP000012283">
    <property type="component" value="Unassembled WGS sequence"/>
</dbReference>
<gene>
    <name evidence="3" type="ORF">J416_13284</name>
</gene>
<dbReference type="InterPro" id="IPR009996">
    <property type="entry name" value="YycH"/>
</dbReference>
<accession>N4W6V6</accession>
<name>N4W6V6_9BACI</name>
<evidence type="ECO:0000256" key="1">
    <source>
        <dbReference type="SAM" id="Phobius"/>
    </source>
</evidence>
<organism evidence="3 4">
    <name type="scientific">Gracilibacillus halophilus YIM-C55.5</name>
    <dbReference type="NCBI Taxonomy" id="1308866"/>
    <lineage>
        <taxon>Bacteria</taxon>
        <taxon>Bacillati</taxon>
        <taxon>Bacillota</taxon>
        <taxon>Bacilli</taxon>
        <taxon>Bacillales</taxon>
        <taxon>Bacillaceae</taxon>
        <taxon>Gracilibacillus</taxon>
    </lineage>
</organism>
<evidence type="ECO:0000259" key="2">
    <source>
        <dbReference type="Pfam" id="PF07435"/>
    </source>
</evidence>
<dbReference type="OrthoDB" id="2382185at2"/>
<dbReference type="InterPro" id="IPR042274">
    <property type="entry name" value="YycH/YycI_2"/>
</dbReference>
<protein>
    <recommendedName>
        <fullName evidence="2">Regulatory protein YycH domain-containing protein</fullName>
    </recommendedName>
</protein>
<keyword evidence="1" id="KW-0472">Membrane</keyword>
<proteinExistence type="predicted"/>
<dbReference type="RefSeq" id="WP_003473120.1">
    <property type="nucleotide sequence ID" value="NZ_APML01000067.1"/>
</dbReference>
<keyword evidence="4" id="KW-1185">Reference proteome</keyword>
<comment type="caution">
    <text evidence="3">The sequence shown here is derived from an EMBL/GenBank/DDBJ whole genome shotgun (WGS) entry which is preliminary data.</text>
</comment>
<dbReference type="STRING" id="1308866.J416_13284"/>
<dbReference type="eggNOG" id="COG4863">
    <property type="taxonomic scope" value="Bacteria"/>
</dbReference>
<reference evidence="3 4" key="1">
    <citation type="submission" date="2013-03" db="EMBL/GenBank/DDBJ databases">
        <title>Draft genome sequence of Gracibacillus halophilus YIM-C55.5, a moderately halophilic and thermophilic organism from the Xiaochaidamu salt lake.</title>
        <authorList>
            <person name="Sugumar T."/>
            <person name="Polireddy D.R."/>
            <person name="Antony A."/>
            <person name="Madhava Y.R."/>
            <person name="Sivakumar N."/>
        </authorList>
    </citation>
    <scope>NUCLEOTIDE SEQUENCE [LARGE SCALE GENOMIC DNA]</scope>
    <source>
        <strain evidence="3 4">YIM-C55.5</strain>
    </source>
</reference>
<dbReference type="Pfam" id="PF07435">
    <property type="entry name" value="YycH"/>
    <property type="match status" value="1"/>
</dbReference>
<keyword evidence="1" id="KW-1133">Transmembrane helix</keyword>
<evidence type="ECO:0000313" key="3">
    <source>
        <dbReference type="EMBL" id="ENH95953.1"/>
    </source>
</evidence>
<feature type="domain" description="Regulatory protein YycH" evidence="2">
    <location>
        <begin position="5"/>
        <end position="442"/>
    </location>
</feature>
<dbReference type="CDD" id="cd15787">
    <property type="entry name" value="YycH_N"/>
    <property type="match status" value="1"/>
</dbReference>
<feature type="transmembrane region" description="Helical" evidence="1">
    <location>
        <begin position="9"/>
        <end position="29"/>
    </location>
</feature>
<evidence type="ECO:0000313" key="4">
    <source>
        <dbReference type="Proteomes" id="UP000012283"/>
    </source>
</evidence>